<keyword evidence="5" id="KW-0406">Ion transport</keyword>
<evidence type="ECO:0000256" key="7">
    <source>
        <dbReference type="ARBA" id="ARBA00023170"/>
    </source>
</evidence>
<evidence type="ECO:0000256" key="5">
    <source>
        <dbReference type="ARBA" id="ARBA00023065"/>
    </source>
</evidence>
<dbReference type="InterPro" id="IPR001320">
    <property type="entry name" value="Iontro_rcpt_C"/>
</dbReference>
<keyword evidence="8" id="KW-0325">Glycoprotein</keyword>
<feature type="chain" id="PRO_5005191514" description="Ionotropic glutamate receptor C-terminal domain-containing protein" evidence="12">
    <location>
        <begin position="27"/>
        <end position="711"/>
    </location>
</feature>
<feature type="transmembrane region" description="Helical" evidence="11">
    <location>
        <begin position="616"/>
        <end position="639"/>
    </location>
</feature>
<dbReference type="Gene3D" id="3.40.190.10">
    <property type="entry name" value="Periplasmic binding protein-like II"/>
    <property type="match status" value="3"/>
</dbReference>
<name>A0A0G4HKJ0_9ALVE</name>
<dbReference type="Gene3D" id="1.10.287.70">
    <property type="match status" value="1"/>
</dbReference>
<evidence type="ECO:0000256" key="1">
    <source>
        <dbReference type="ARBA" id="ARBA00004141"/>
    </source>
</evidence>
<dbReference type="GO" id="GO:0016020">
    <property type="term" value="C:membrane"/>
    <property type="evidence" value="ECO:0007669"/>
    <property type="project" value="UniProtKB-SubCell"/>
</dbReference>
<evidence type="ECO:0000313" key="14">
    <source>
        <dbReference type="EMBL" id="CEM44594.1"/>
    </source>
</evidence>
<feature type="domain" description="Ionotropic glutamate receptor C-terminal" evidence="13">
    <location>
        <begin position="145"/>
        <end position="401"/>
    </location>
</feature>
<feature type="signal peptide" evidence="12">
    <location>
        <begin position="1"/>
        <end position="26"/>
    </location>
</feature>
<dbReference type="AlphaFoldDB" id="A0A0G4HKJ0"/>
<evidence type="ECO:0000256" key="3">
    <source>
        <dbReference type="ARBA" id="ARBA00022692"/>
    </source>
</evidence>
<evidence type="ECO:0000256" key="2">
    <source>
        <dbReference type="ARBA" id="ARBA00022448"/>
    </source>
</evidence>
<dbReference type="InterPro" id="IPR015683">
    <property type="entry name" value="Ionotropic_Glu_rcpt"/>
</dbReference>
<keyword evidence="4 11" id="KW-1133">Transmembrane helix</keyword>
<keyword evidence="2" id="KW-0813">Transport</keyword>
<dbReference type="PANTHER" id="PTHR18966">
    <property type="entry name" value="IONOTROPIC GLUTAMATE RECEPTOR"/>
    <property type="match status" value="1"/>
</dbReference>
<evidence type="ECO:0000256" key="10">
    <source>
        <dbReference type="ARBA" id="ARBA00023303"/>
    </source>
</evidence>
<evidence type="ECO:0000256" key="12">
    <source>
        <dbReference type="SAM" id="SignalP"/>
    </source>
</evidence>
<feature type="transmembrane region" description="Helical" evidence="11">
    <location>
        <begin position="645"/>
        <end position="669"/>
    </location>
</feature>
<keyword evidence="10" id="KW-0407">Ion channel</keyword>
<feature type="transmembrane region" description="Helical" evidence="11">
    <location>
        <begin position="148"/>
        <end position="170"/>
    </location>
</feature>
<protein>
    <recommendedName>
        <fullName evidence="13">Ionotropic glutamate receptor C-terminal domain-containing protein</fullName>
    </recommendedName>
</protein>
<dbReference type="Pfam" id="PF00060">
    <property type="entry name" value="Lig_chan"/>
    <property type="match status" value="1"/>
</dbReference>
<feature type="transmembrane region" description="Helical" evidence="11">
    <location>
        <begin position="209"/>
        <end position="231"/>
    </location>
</feature>
<evidence type="ECO:0000256" key="11">
    <source>
        <dbReference type="SAM" id="Phobius"/>
    </source>
</evidence>
<dbReference type="EMBL" id="CDMZ01002966">
    <property type="protein sequence ID" value="CEM44594.1"/>
    <property type="molecule type" value="Genomic_DNA"/>
</dbReference>
<feature type="transmembrane region" description="Helical" evidence="11">
    <location>
        <begin position="690"/>
        <end position="708"/>
    </location>
</feature>
<proteinExistence type="predicted"/>
<gene>
    <name evidence="14" type="ORF">Cvel_28462</name>
</gene>
<evidence type="ECO:0000256" key="4">
    <source>
        <dbReference type="ARBA" id="ARBA00022989"/>
    </source>
</evidence>
<keyword evidence="6 11" id="KW-0472">Membrane</keyword>
<dbReference type="SUPFAM" id="SSF53850">
    <property type="entry name" value="Periplasmic binding protein-like II"/>
    <property type="match status" value="1"/>
</dbReference>
<sequence>MAGSVRGSALSLGLLSLLAQLWCTAAQPYDVCISAWSPFVFCDANEDPSTYSSYEVDLFRKVMEKTTWHGNDWRFVCGSWDPILEEIVKPYGETTCHVVAMGLYVDSSFMEAGVQFTSPTYANGLKVMVNTTPETSMWSFLRPFSWEVWVTTIAIAFLLGLALGIIEVSLKGASNNVEKTKEFMETSFFGIGALVGFNDGQPASAPSRFLIIIYGLVVLVLQNTYTANLAAQITAVSISSRIFGVSDLAGRKVGTTEFYSAVLEKDPYNTDATVLPWASVEDEEKMMEGLRNREYDALIIDQPVVDLYESKEATCQLKGVGARFEKFNQAIAFPPNFPAEWVAETDRALVKLQEDEDLLDQMENEYILQTSSSTCDSGISDELSPITWQQLLGLWIIGGSGLLVSIVAAVVIKCWKRSQIRRRRRKSVLEDGIDKADTGPPPLTPLDVILYGPSDETGDKLEQISSEILHISQSIQSLSTSLSALRESRHLNAYQQQSTCTVSPVAVKKEVATFSPPVDSVQIQTEKEFQANGMSGEAESVSDGHSVVKEVAAAHTLSTVGTELRVVAVTAVGTAIHVCRLVGNLVEAVQCGCCSQAVAQVQPDELPAATLQLLRLLLLLLLLMLILLLLGLLALLQYFNLLPVSLILLVLRLLQHSIFFPTVTAVETCKLRRKNTFARTNFRNAARNYSLHRLTLLLLLLFGEAVVLRPA</sequence>
<organism evidence="14">
    <name type="scientific">Chromera velia CCMP2878</name>
    <dbReference type="NCBI Taxonomy" id="1169474"/>
    <lineage>
        <taxon>Eukaryota</taxon>
        <taxon>Sar</taxon>
        <taxon>Alveolata</taxon>
        <taxon>Colpodellida</taxon>
        <taxon>Chromeraceae</taxon>
        <taxon>Chromera</taxon>
    </lineage>
</organism>
<keyword evidence="3 11" id="KW-0812">Transmembrane</keyword>
<accession>A0A0G4HKJ0</accession>
<keyword evidence="7" id="KW-0675">Receptor</keyword>
<feature type="transmembrane region" description="Helical" evidence="11">
    <location>
        <begin position="392"/>
        <end position="415"/>
    </location>
</feature>
<keyword evidence="12" id="KW-0732">Signal</keyword>
<dbReference type="VEuPathDB" id="CryptoDB:Cvel_28462"/>
<dbReference type="GO" id="GO:0015276">
    <property type="term" value="F:ligand-gated monoatomic ion channel activity"/>
    <property type="evidence" value="ECO:0007669"/>
    <property type="project" value="InterPro"/>
</dbReference>
<evidence type="ECO:0000256" key="8">
    <source>
        <dbReference type="ARBA" id="ARBA00023180"/>
    </source>
</evidence>
<comment type="subcellular location">
    <subcellularLocation>
        <location evidence="1">Membrane</location>
        <topology evidence="1">Multi-pass membrane protein</topology>
    </subcellularLocation>
</comment>
<reference evidence="14" key="1">
    <citation type="submission" date="2014-11" db="EMBL/GenBank/DDBJ databases">
        <authorList>
            <person name="Otto D Thomas"/>
            <person name="Naeem Raeece"/>
        </authorList>
    </citation>
    <scope>NUCLEOTIDE SEQUENCE</scope>
</reference>
<evidence type="ECO:0000256" key="6">
    <source>
        <dbReference type="ARBA" id="ARBA00023136"/>
    </source>
</evidence>
<evidence type="ECO:0000256" key="9">
    <source>
        <dbReference type="ARBA" id="ARBA00023286"/>
    </source>
</evidence>
<keyword evidence="9" id="KW-1071">Ligand-gated ion channel</keyword>
<evidence type="ECO:0000259" key="13">
    <source>
        <dbReference type="Pfam" id="PF00060"/>
    </source>
</evidence>